<dbReference type="EC" id="1.1.99.2" evidence="7"/>
<keyword evidence="4" id="KW-0560">Oxidoreductase</keyword>
<name>A0A8J5D117_CHIOP</name>
<keyword evidence="3" id="KW-0274">FAD</keyword>
<comment type="similarity">
    <text evidence="6">Belongs to the L2HGDH family.</text>
</comment>
<dbReference type="InterPro" id="IPR036188">
    <property type="entry name" value="FAD/NAD-bd_sf"/>
</dbReference>
<evidence type="ECO:0000256" key="3">
    <source>
        <dbReference type="ARBA" id="ARBA00022827"/>
    </source>
</evidence>
<sequence>MDTILRPHDFDLTKLTTQYSFCFQAWGVKAIWSPHTGIVDWALVTEHYGKNFRDLGGSIYLDFEVKDFSLVEDDRNENPAGTNYPVRIISDGKSVRCKYVLTCGGLQSDKLAKLSGCNEDPRIVPFRGEYLLLKQDKAHLVRGNIYPVSVLYIWSDIDLRECGILWIQTSMCFQKVAINICMLLDSENHHGEIASPAYS</sequence>
<dbReference type="Gene3D" id="3.30.9.10">
    <property type="entry name" value="D-Amino Acid Oxidase, subunit A, domain 2"/>
    <property type="match status" value="1"/>
</dbReference>
<comment type="catalytic activity">
    <reaction evidence="5">
        <text>(S)-2-hydroxyglutarate + A = 2-oxoglutarate + AH2</text>
        <dbReference type="Rhea" id="RHEA:21252"/>
        <dbReference type="ChEBI" id="CHEBI:13193"/>
        <dbReference type="ChEBI" id="CHEBI:16782"/>
        <dbReference type="ChEBI" id="CHEBI:16810"/>
        <dbReference type="ChEBI" id="CHEBI:17499"/>
        <dbReference type="EC" id="1.1.99.2"/>
    </reaction>
</comment>
<dbReference type="PANTHER" id="PTHR43104:SF2">
    <property type="entry name" value="L-2-HYDROXYGLUTARATE DEHYDROGENASE, MITOCHONDRIAL"/>
    <property type="match status" value="1"/>
</dbReference>
<dbReference type="OrthoDB" id="498204at2759"/>
<evidence type="ECO:0000256" key="2">
    <source>
        <dbReference type="ARBA" id="ARBA00022630"/>
    </source>
</evidence>
<proteinExistence type="inferred from homology"/>
<evidence type="ECO:0000313" key="11">
    <source>
        <dbReference type="Proteomes" id="UP000770661"/>
    </source>
</evidence>
<evidence type="ECO:0000256" key="6">
    <source>
        <dbReference type="ARBA" id="ARBA00037941"/>
    </source>
</evidence>
<dbReference type="Gene3D" id="3.50.50.60">
    <property type="entry name" value="FAD/NAD(P)-binding domain"/>
    <property type="match status" value="1"/>
</dbReference>
<dbReference type="EMBL" id="JACEEZ010001875">
    <property type="protein sequence ID" value="KAG0728764.1"/>
    <property type="molecule type" value="Genomic_DNA"/>
</dbReference>
<dbReference type="GO" id="GO:0047545">
    <property type="term" value="F:(S)-2-hydroxyglutarate dehydrogenase activity"/>
    <property type="evidence" value="ECO:0007669"/>
    <property type="project" value="UniProtKB-EC"/>
</dbReference>
<organism evidence="10 11">
    <name type="scientific">Chionoecetes opilio</name>
    <name type="common">Atlantic snow crab</name>
    <name type="synonym">Cancer opilio</name>
    <dbReference type="NCBI Taxonomy" id="41210"/>
    <lineage>
        <taxon>Eukaryota</taxon>
        <taxon>Metazoa</taxon>
        <taxon>Ecdysozoa</taxon>
        <taxon>Arthropoda</taxon>
        <taxon>Crustacea</taxon>
        <taxon>Multicrustacea</taxon>
        <taxon>Malacostraca</taxon>
        <taxon>Eumalacostraca</taxon>
        <taxon>Eucarida</taxon>
        <taxon>Decapoda</taxon>
        <taxon>Pleocyemata</taxon>
        <taxon>Brachyura</taxon>
        <taxon>Eubrachyura</taxon>
        <taxon>Majoidea</taxon>
        <taxon>Majidae</taxon>
        <taxon>Chionoecetes</taxon>
    </lineage>
</organism>
<evidence type="ECO:0000256" key="5">
    <source>
        <dbReference type="ARBA" id="ARBA00036066"/>
    </source>
</evidence>
<comment type="cofactor">
    <cofactor evidence="1">
        <name>FAD</name>
        <dbReference type="ChEBI" id="CHEBI:57692"/>
    </cofactor>
</comment>
<evidence type="ECO:0000256" key="4">
    <source>
        <dbReference type="ARBA" id="ARBA00023002"/>
    </source>
</evidence>
<feature type="domain" description="FAD dependent oxidoreductase" evidence="9">
    <location>
        <begin position="29"/>
        <end position="153"/>
    </location>
</feature>
<dbReference type="Pfam" id="PF01266">
    <property type="entry name" value="DAO"/>
    <property type="match status" value="1"/>
</dbReference>
<evidence type="ECO:0000256" key="8">
    <source>
        <dbReference type="ARBA" id="ARBA00041137"/>
    </source>
</evidence>
<gene>
    <name evidence="10" type="ORF">GWK47_031832</name>
</gene>
<evidence type="ECO:0000256" key="7">
    <source>
        <dbReference type="ARBA" id="ARBA00038878"/>
    </source>
</evidence>
<evidence type="ECO:0000259" key="9">
    <source>
        <dbReference type="Pfam" id="PF01266"/>
    </source>
</evidence>
<dbReference type="InterPro" id="IPR006076">
    <property type="entry name" value="FAD-dep_OxRdtase"/>
</dbReference>
<dbReference type="Proteomes" id="UP000770661">
    <property type="component" value="Unassembled WGS sequence"/>
</dbReference>
<evidence type="ECO:0000313" key="10">
    <source>
        <dbReference type="EMBL" id="KAG0728764.1"/>
    </source>
</evidence>
<evidence type="ECO:0000256" key="1">
    <source>
        <dbReference type="ARBA" id="ARBA00001974"/>
    </source>
</evidence>
<comment type="caution">
    <text evidence="10">The sequence shown here is derived from an EMBL/GenBank/DDBJ whole genome shotgun (WGS) entry which is preliminary data.</text>
</comment>
<accession>A0A8J5D117</accession>
<reference evidence="10" key="1">
    <citation type="submission" date="2020-07" db="EMBL/GenBank/DDBJ databases">
        <title>The High-quality genome of the commercially important snow crab, Chionoecetes opilio.</title>
        <authorList>
            <person name="Jeong J.-H."/>
            <person name="Ryu S."/>
        </authorList>
    </citation>
    <scope>NUCLEOTIDE SEQUENCE</scope>
    <source>
        <strain evidence="10">MADBK_172401_WGS</strain>
        <tissue evidence="10">Digestive gland</tissue>
    </source>
</reference>
<protein>
    <recommendedName>
        <fullName evidence="8">L-2-hydroxyglutarate dehydrogenase, mitochondrial</fullName>
        <ecNumber evidence="7">1.1.99.2</ecNumber>
    </recommendedName>
</protein>
<dbReference type="AlphaFoldDB" id="A0A8J5D117"/>
<dbReference type="PANTHER" id="PTHR43104">
    <property type="entry name" value="L-2-HYDROXYGLUTARATE DEHYDROGENASE, MITOCHONDRIAL"/>
    <property type="match status" value="1"/>
</dbReference>
<dbReference type="SUPFAM" id="SSF51905">
    <property type="entry name" value="FAD/NAD(P)-binding domain"/>
    <property type="match status" value="1"/>
</dbReference>
<keyword evidence="11" id="KW-1185">Reference proteome</keyword>
<keyword evidence="2" id="KW-0285">Flavoprotein</keyword>